<dbReference type="Pfam" id="PF00453">
    <property type="entry name" value="Ribosomal_L20"/>
    <property type="match status" value="1"/>
</dbReference>
<keyword evidence="3" id="KW-0687">Ribonucleoprotein</keyword>
<accession>A0A2C9JR55</accession>
<dbReference type="GO" id="GO:0003735">
    <property type="term" value="F:structural constituent of ribosome"/>
    <property type="evidence" value="ECO:0007669"/>
    <property type="project" value="InterPro"/>
</dbReference>
<dbReference type="SUPFAM" id="SSF74731">
    <property type="entry name" value="Ribosomal protein L20"/>
    <property type="match status" value="1"/>
</dbReference>
<dbReference type="EnsemblMetazoa" id="BGLB006699-RB">
    <property type="protein sequence ID" value="BGLB006699-PB"/>
    <property type="gene ID" value="BGLB006699"/>
</dbReference>
<sequence>MRVKGGPIRAQKRKRTLKKAKGYFGAKSKLYKKAHEQVIRSEAYAFADRLNKANVELNRKMISEMAINSPETFAELVKIAKENVVTPKNDNTTL</sequence>
<dbReference type="Proteomes" id="UP000076420">
    <property type="component" value="Unassembled WGS sequence"/>
</dbReference>
<dbReference type="Gene3D" id="6.10.160.10">
    <property type="match status" value="1"/>
</dbReference>
<dbReference type="GO" id="GO:0006412">
    <property type="term" value="P:translation"/>
    <property type="evidence" value="ECO:0007669"/>
    <property type="project" value="InterPro"/>
</dbReference>
<organism evidence="4 5">
    <name type="scientific">Biomphalaria glabrata</name>
    <name type="common">Bloodfluke planorb</name>
    <name type="synonym">Freshwater snail</name>
    <dbReference type="NCBI Taxonomy" id="6526"/>
    <lineage>
        <taxon>Eukaryota</taxon>
        <taxon>Metazoa</taxon>
        <taxon>Spiralia</taxon>
        <taxon>Lophotrochozoa</taxon>
        <taxon>Mollusca</taxon>
        <taxon>Gastropoda</taxon>
        <taxon>Heterobranchia</taxon>
        <taxon>Euthyneura</taxon>
        <taxon>Panpulmonata</taxon>
        <taxon>Hygrophila</taxon>
        <taxon>Lymnaeoidea</taxon>
        <taxon>Planorbidae</taxon>
        <taxon>Biomphalaria</taxon>
    </lineage>
</organism>
<dbReference type="GO" id="GO:1990904">
    <property type="term" value="C:ribonucleoprotein complex"/>
    <property type="evidence" value="ECO:0007669"/>
    <property type="project" value="UniProtKB-KW"/>
</dbReference>
<evidence type="ECO:0000313" key="5">
    <source>
        <dbReference type="Proteomes" id="UP000076420"/>
    </source>
</evidence>
<comment type="similarity">
    <text evidence="1">Belongs to the bacterial ribosomal protein bL20 family.</text>
</comment>
<evidence type="ECO:0000313" key="4">
    <source>
        <dbReference type="EnsemblMetazoa" id="BGLB006699-PB"/>
    </source>
</evidence>
<gene>
    <name evidence="4" type="primary">106064514</name>
</gene>
<dbReference type="GO" id="GO:0005840">
    <property type="term" value="C:ribosome"/>
    <property type="evidence" value="ECO:0007669"/>
    <property type="project" value="UniProtKB-KW"/>
</dbReference>
<name>A0A2C9JR55_BIOGL</name>
<dbReference type="PANTHER" id="PTHR10986">
    <property type="entry name" value="39S RIBOSOMAL PROTEIN L20"/>
    <property type="match status" value="1"/>
</dbReference>
<reference evidence="4" key="1">
    <citation type="submission" date="2020-05" db="UniProtKB">
        <authorList>
            <consortium name="EnsemblMetazoa"/>
        </authorList>
    </citation>
    <scope>IDENTIFICATION</scope>
    <source>
        <strain evidence="4">BB02</strain>
    </source>
</reference>
<evidence type="ECO:0008006" key="6">
    <source>
        <dbReference type="Google" id="ProtNLM"/>
    </source>
</evidence>
<protein>
    <recommendedName>
        <fullName evidence="6">50S ribosomal protein L20</fullName>
    </recommendedName>
</protein>
<dbReference type="AlphaFoldDB" id="A0A2C9JR55"/>
<evidence type="ECO:0000256" key="1">
    <source>
        <dbReference type="ARBA" id="ARBA00007698"/>
    </source>
</evidence>
<evidence type="ECO:0000256" key="2">
    <source>
        <dbReference type="ARBA" id="ARBA00022980"/>
    </source>
</evidence>
<dbReference type="VEuPathDB" id="VectorBase:BGLB006699"/>
<keyword evidence="2" id="KW-0689">Ribosomal protein</keyword>
<evidence type="ECO:0000256" key="3">
    <source>
        <dbReference type="ARBA" id="ARBA00023274"/>
    </source>
</evidence>
<dbReference type="InterPro" id="IPR035566">
    <property type="entry name" value="Ribosomal_protein_bL20_C"/>
</dbReference>
<dbReference type="InterPro" id="IPR005813">
    <property type="entry name" value="Ribosomal_bL20"/>
</dbReference>
<proteinExistence type="inferred from homology"/>
<dbReference type="GO" id="GO:0019843">
    <property type="term" value="F:rRNA binding"/>
    <property type="evidence" value="ECO:0007669"/>
    <property type="project" value="InterPro"/>
</dbReference>